<evidence type="ECO:0000256" key="1">
    <source>
        <dbReference type="SAM" id="MobiDB-lite"/>
    </source>
</evidence>
<protein>
    <submittedName>
        <fullName evidence="2">Uncharacterized protein</fullName>
    </submittedName>
</protein>
<dbReference type="RefSeq" id="XP_035342625.1">
    <property type="nucleotide sequence ID" value="XM_035486732.1"/>
</dbReference>
<proteinExistence type="predicted"/>
<keyword evidence="3" id="KW-1185">Reference proteome</keyword>
<name>A0A7H8QR41_TALRU</name>
<dbReference type="KEGG" id="trg:TRUGW13939_03552"/>
<gene>
    <name evidence="2" type="ORF">TRUGW13939_03552</name>
</gene>
<dbReference type="OrthoDB" id="5302289at2759"/>
<dbReference type="GeneID" id="55991055"/>
<organism evidence="2 3">
    <name type="scientific">Talaromyces rugulosus</name>
    <name type="common">Penicillium rugulosum</name>
    <dbReference type="NCBI Taxonomy" id="121627"/>
    <lineage>
        <taxon>Eukaryota</taxon>
        <taxon>Fungi</taxon>
        <taxon>Dikarya</taxon>
        <taxon>Ascomycota</taxon>
        <taxon>Pezizomycotina</taxon>
        <taxon>Eurotiomycetes</taxon>
        <taxon>Eurotiomycetidae</taxon>
        <taxon>Eurotiales</taxon>
        <taxon>Trichocomaceae</taxon>
        <taxon>Talaromyces</taxon>
        <taxon>Talaromyces sect. Islandici</taxon>
    </lineage>
</organism>
<dbReference type="Proteomes" id="UP000509510">
    <property type="component" value="Chromosome II"/>
</dbReference>
<evidence type="ECO:0000313" key="3">
    <source>
        <dbReference type="Proteomes" id="UP000509510"/>
    </source>
</evidence>
<sequence>MTGVREALDRARNSNDGPIDSQTSAILEAAIQELWNKIQAQPNSYVLTPDEFALFNYFRKRFGSSAVARKAVERYWNSFHGDAASVQGNCTA</sequence>
<feature type="compositionally biased region" description="Basic and acidic residues" evidence="1">
    <location>
        <begin position="1"/>
        <end position="13"/>
    </location>
</feature>
<dbReference type="EMBL" id="CP055899">
    <property type="protein sequence ID" value="QKX56447.1"/>
    <property type="molecule type" value="Genomic_DNA"/>
</dbReference>
<reference evidence="3" key="1">
    <citation type="submission" date="2020-06" db="EMBL/GenBank/DDBJ databases">
        <title>A chromosome-scale genome assembly of Talaromyces rugulosus W13939.</title>
        <authorList>
            <person name="Wang B."/>
            <person name="Guo L."/>
            <person name="Ye K."/>
            <person name="Wang L."/>
        </authorList>
    </citation>
    <scope>NUCLEOTIDE SEQUENCE [LARGE SCALE GENOMIC DNA]</scope>
    <source>
        <strain evidence="3">W13939</strain>
    </source>
</reference>
<accession>A0A7H8QR41</accession>
<evidence type="ECO:0000313" key="2">
    <source>
        <dbReference type="EMBL" id="QKX56447.1"/>
    </source>
</evidence>
<dbReference type="AlphaFoldDB" id="A0A7H8QR41"/>
<feature type="region of interest" description="Disordered" evidence="1">
    <location>
        <begin position="1"/>
        <end position="20"/>
    </location>
</feature>